<gene>
    <name evidence="5" type="ORF">ALC60_05489</name>
</gene>
<name>A0A151X5G2_9HYME</name>
<dbReference type="PANTHER" id="PTHR47577:SF2">
    <property type="entry name" value="THAP DOMAIN CONTAINING 9"/>
    <property type="match status" value="1"/>
</dbReference>
<feature type="domain" description="Transposable element P transposase-like RNase H C-terminal" evidence="4">
    <location>
        <begin position="425"/>
        <end position="459"/>
    </location>
</feature>
<dbReference type="EMBL" id="KQ982514">
    <property type="protein sequence ID" value="KYQ55617.1"/>
    <property type="molecule type" value="Genomic_DNA"/>
</dbReference>
<dbReference type="InterPro" id="IPR021896">
    <property type="entry name" value="THAP9-like_HTH"/>
</dbReference>
<evidence type="ECO:0000259" key="4">
    <source>
        <dbReference type="Pfam" id="PF21789"/>
    </source>
</evidence>
<feature type="domain" description="Transposable element P transposase-like GTP-binding insertion" evidence="3">
    <location>
        <begin position="233"/>
        <end position="349"/>
    </location>
</feature>
<reference evidence="5 6" key="1">
    <citation type="submission" date="2015-09" db="EMBL/GenBank/DDBJ databases">
        <title>Trachymyrmex zeteki WGS genome.</title>
        <authorList>
            <person name="Nygaard S."/>
            <person name="Hu H."/>
            <person name="Boomsma J."/>
            <person name="Zhang G."/>
        </authorList>
    </citation>
    <scope>NUCLEOTIDE SEQUENCE [LARGE SCALE GENOMIC DNA]</scope>
    <source>
        <strain evidence="5">Tzet28-1</strain>
        <tissue evidence="5">Whole body</tissue>
    </source>
</reference>
<proteinExistence type="predicted"/>
<accession>A0A151X5G2</accession>
<dbReference type="InterPro" id="IPR048367">
    <property type="entry name" value="TNP-like_RNaseH_C"/>
</dbReference>
<evidence type="ECO:0000259" key="3">
    <source>
        <dbReference type="Pfam" id="PF21788"/>
    </source>
</evidence>
<dbReference type="Pfam" id="PF21789">
    <property type="entry name" value="TNP-like_RNaseH_C"/>
    <property type="match status" value="1"/>
</dbReference>
<feature type="domain" description="THAP9-like helix-turn-helix" evidence="1">
    <location>
        <begin position="10"/>
        <end position="61"/>
    </location>
</feature>
<dbReference type="InterPro" id="IPR048365">
    <property type="entry name" value="TNP-like_RNaseH_N"/>
</dbReference>
<dbReference type="Proteomes" id="UP000075809">
    <property type="component" value="Unassembled WGS sequence"/>
</dbReference>
<dbReference type="PANTHER" id="PTHR47577">
    <property type="entry name" value="THAP DOMAIN-CONTAINING PROTEIN 6"/>
    <property type="match status" value="1"/>
</dbReference>
<dbReference type="Pfam" id="PF21787">
    <property type="entry name" value="TNP-like_RNaseH_N"/>
    <property type="match status" value="1"/>
</dbReference>
<evidence type="ECO:0000313" key="5">
    <source>
        <dbReference type="EMBL" id="KYQ55617.1"/>
    </source>
</evidence>
<feature type="domain" description="Transposable element P transposase-like RNase H" evidence="2">
    <location>
        <begin position="68"/>
        <end position="204"/>
    </location>
</feature>
<sequence>MDPVAEVLFKQIVSKRKKISEFPLSIRSFTATLLFLPPKAYAYARKVFSLVLPHPSTIRKWFMSIDGTPGICKPALQELEGKLLLAQKKGKALLCSMTVDDMAIRKHVRWNGKRYVGFVSDTNDSNGKSKNTVMTTQAMVVMIVCLNENWKIPMSYYLINSLNGKERAQHISQCLTNLHEIGINVTSLTFDGAQSNIRMAKELGAEFNFTEKASIHFPHPVTKEPIFVIIDACHAIKLIRNTLAQRKVLYNSKGDVIEWKYFQLLVRLQYQYGLHLGTKIRKRHLNWAQEKMKVKLATQTFSASTAHALNVLRCDIKHPDFIGSEATEKFCFIMNNSFDLLNSRQKVVKVPSKQCINKNNIVEIRSNIQLYEAYISILRDGDKPIFESKRKMGFFGIVNALENVVAIFDKWSTSETAPLEYLLTYKLSQDHLELFFSAVRARNGNNNNPSPEQFESSFKWLLVYAQIGASTNANCILQDSTCLLQTPKVVLDKPTSRTENVKIVNIHKSSETLTASSSITLDHNYCIPSVFSNVNITYINHVVAYIAGFIAKSLSKSVKCVYCVKSLKSEKSFSTLQTKKCQGRVTKASVDLIQVCLISEQRFRAYNVF</sequence>
<evidence type="ECO:0000313" key="6">
    <source>
        <dbReference type="Proteomes" id="UP000075809"/>
    </source>
</evidence>
<keyword evidence="6" id="KW-1185">Reference proteome</keyword>
<evidence type="ECO:0000259" key="2">
    <source>
        <dbReference type="Pfam" id="PF21787"/>
    </source>
</evidence>
<dbReference type="Pfam" id="PF12017">
    <property type="entry name" value="Tnp_P_element"/>
    <property type="match status" value="1"/>
</dbReference>
<organism evidence="5 6">
    <name type="scientific">Mycetomoellerius zeteki</name>
    <dbReference type="NCBI Taxonomy" id="64791"/>
    <lineage>
        <taxon>Eukaryota</taxon>
        <taxon>Metazoa</taxon>
        <taxon>Ecdysozoa</taxon>
        <taxon>Arthropoda</taxon>
        <taxon>Hexapoda</taxon>
        <taxon>Insecta</taxon>
        <taxon>Pterygota</taxon>
        <taxon>Neoptera</taxon>
        <taxon>Endopterygota</taxon>
        <taxon>Hymenoptera</taxon>
        <taxon>Apocrita</taxon>
        <taxon>Aculeata</taxon>
        <taxon>Formicoidea</taxon>
        <taxon>Formicidae</taxon>
        <taxon>Myrmicinae</taxon>
        <taxon>Mycetomoellerius</taxon>
    </lineage>
</organism>
<protein>
    <submittedName>
        <fullName evidence="5">THAP domain-containing protein 9</fullName>
    </submittedName>
</protein>
<dbReference type="InterPro" id="IPR048366">
    <property type="entry name" value="TNP-like_GBD"/>
</dbReference>
<dbReference type="Pfam" id="PF21788">
    <property type="entry name" value="TNP-like_GBD"/>
    <property type="match status" value="1"/>
</dbReference>
<evidence type="ECO:0000259" key="1">
    <source>
        <dbReference type="Pfam" id="PF12017"/>
    </source>
</evidence>
<dbReference type="STRING" id="64791.A0A151X5G2"/>
<dbReference type="AlphaFoldDB" id="A0A151X5G2"/>